<keyword evidence="1" id="KW-0805">Transcription regulation</keyword>
<dbReference type="CDD" id="cd06267">
    <property type="entry name" value="PBP1_LacI_sugar_binding-like"/>
    <property type="match status" value="1"/>
</dbReference>
<dbReference type="Proteomes" id="UP000182977">
    <property type="component" value="Chromosome I"/>
</dbReference>
<dbReference type="GO" id="GO:0000976">
    <property type="term" value="F:transcription cis-regulatory region binding"/>
    <property type="evidence" value="ECO:0007669"/>
    <property type="project" value="TreeGrafter"/>
</dbReference>
<dbReference type="SMART" id="SM00354">
    <property type="entry name" value="HTH_LACI"/>
    <property type="match status" value="1"/>
</dbReference>
<evidence type="ECO:0000313" key="6">
    <source>
        <dbReference type="Proteomes" id="UP000182977"/>
    </source>
</evidence>
<dbReference type="SUPFAM" id="SSF47413">
    <property type="entry name" value="lambda repressor-like DNA-binding domains"/>
    <property type="match status" value="1"/>
</dbReference>
<dbReference type="PROSITE" id="PS50932">
    <property type="entry name" value="HTH_LACI_2"/>
    <property type="match status" value="1"/>
</dbReference>
<dbReference type="RefSeq" id="WP_046769698.1">
    <property type="nucleotide sequence ID" value="NZ_KQ061239.1"/>
</dbReference>
<evidence type="ECO:0000313" key="5">
    <source>
        <dbReference type="EMBL" id="SDU79367.1"/>
    </source>
</evidence>
<dbReference type="AlphaFoldDB" id="A0A1H2LEC1"/>
<dbReference type="InterPro" id="IPR046335">
    <property type="entry name" value="LacI/GalR-like_sensor"/>
</dbReference>
<organism evidence="5 6">
    <name type="scientific">Jiangella alkaliphila</name>
    <dbReference type="NCBI Taxonomy" id="419479"/>
    <lineage>
        <taxon>Bacteria</taxon>
        <taxon>Bacillati</taxon>
        <taxon>Actinomycetota</taxon>
        <taxon>Actinomycetes</taxon>
        <taxon>Jiangellales</taxon>
        <taxon>Jiangellaceae</taxon>
        <taxon>Jiangella</taxon>
    </lineage>
</organism>
<reference evidence="6" key="1">
    <citation type="submission" date="2016-10" db="EMBL/GenBank/DDBJ databases">
        <authorList>
            <person name="Varghese N."/>
            <person name="Submissions S."/>
        </authorList>
    </citation>
    <scope>NUCLEOTIDE SEQUENCE [LARGE SCALE GENOMIC DNA]</scope>
    <source>
        <strain evidence="6">DSM 45079</strain>
    </source>
</reference>
<dbReference type="Gene3D" id="3.40.50.2300">
    <property type="match status" value="2"/>
</dbReference>
<dbReference type="GO" id="GO:0003700">
    <property type="term" value="F:DNA-binding transcription factor activity"/>
    <property type="evidence" value="ECO:0007669"/>
    <property type="project" value="TreeGrafter"/>
</dbReference>
<dbReference type="InterPro" id="IPR028082">
    <property type="entry name" value="Peripla_BP_I"/>
</dbReference>
<name>A0A1H2LEC1_9ACTN</name>
<keyword evidence="6" id="KW-1185">Reference proteome</keyword>
<evidence type="ECO:0000256" key="1">
    <source>
        <dbReference type="ARBA" id="ARBA00023015"/>
    </source>
</evidence>
<sequence length="339" mass="35931">MAETRRPPTAADVARLAGVSRATVSYVLSGRRSGGSRVRDETRQRILEAVRALDYVPDQSARALRRRSTERVCLVLPRLGVPYFDVLAKELQEAVAGHGYTLVITVSDVVDARSAVVAQLRRRLADGVVIVAGARAANEALAGLVDLGIAVVLVADEAARDGIDVVRGDVTEACRGGVEYLVSRGHRRIAFVGEFPPHAARHSRFDGYRAALEAGGLPLDRRLVVAGASSRAEAYRSATRVLESPDRPSAVFAATDIAAVSAIWAARDLGLRVPDDVAVIGVGNIDEDLVMNPPLTSVGPSSVGSAEIAELLIGRMAGEAPAAGRTRLQPWELIRRGSA</sequence>
<dbReference type="InterPro" id="IPR010982">
    <property type="entry name" value="Lambda_DNA-bd_dom_sf"/>
</dbReference>
<evidence type="ECO:0000259" key="4">
    <source>
        <dbReference type="PROSITE" id="PS50932"/>
    </source>
</evidence>
<gene>
    <name evidence="5" type="ORF">SAMN04488563_5980</name>
</gene>
<protein>
    <submittedName>
        <fullName evidence="5">Transcriptional regulator, LacI family</fullName>
    </submittedName>
</protein>
<dbReference type="Gene3D" id="1.10.260.40">
    <property type="entry name" value="lambda repressor-like DNA-binding domains"/>
    <property type="match status" value="1"/>
</dbReference>
<dbReference type="EMBL" id="LT629791">
    <property type="protein sequence ID" value="SDU79367.1"/>
    <property type="molecule type" value="Genomic_DNA"/>
</dbReference>
<feature type="domain" description="HTH lacI-type" evidence="4">
    <location>
        <begin position="8"/>
        <end position="66"/>
    </location>
</feature>
<dbReference type="CDD" id="cd01392">
    <property type="entry name" value="HTH_LacI"/>
    <property type="match status" value="1"/>
</dbReference>
<keyword evidence="3" id="KW-0804">Transcription</keyword>
<dbReference type="PANTHER" id="PTHR30146:SF153">
    <property type="entry name" value="LACTOSE OPERON REPRESSOR"/>
    <property type="match status" value="1"/>
</dbReference>
<proteinExistence type="predicted"/>
<accession>A0A1H2LEC1</accession>
<dbReference type="InterPro" id="IPR000843">
    <property type="entry name" value="HTH_LacI"/>
</dbReference>
<evidence type="ECO:0000256" key="2">
    <source>
        <dbReference type="ARBA" id="ARBA00023125"/>
    </source>
</evidence>
<dbReference type="Pfam" id="PF13377">
    <property type="entry name" value="Peripla_BP_3"/>
    <property type="match status" value="1"/>
</dbReference>
<evidence type="ECO:0000256" key="3">
    <source>
        <dbReference type="ARBA" id="ARBA00023163"/>
    </source>
</evidence>
<dbReference type="OrthoDB" id="3252032at2"/>
<dbReference type="SUPFAM" id="SSF53822">
    <property type="entry name" value="Periplasmic binding protein-like I"/>
    <property type="match status" value="1"/>
</dbReference>
<dbReference type="PANTHER" id="PTHR30146">
    <property type="entry name" value="LACI-RELATED TRANSCRIPTIONAL REPRESSOR"/>
    <property type="match status" value="1"/>
</dbReference>
<dbReference type="STRING" id="419479.SAMN04488563_5980"/>
<dbReference type="Pfam" id="PF00356">
    <property type="entry name" value="LacI"/>
    <property type="match status" value="1"/>
</dbReference>
<keyword evidence="2" id="KW-0238">DNA-binding</keyword>